<accession>A0A2P6N4N2</accession>
<name>A0A2P6N4N2_9EUKA</name>
<evidence type="ECO:0000313" key="1">
    <source>
        <dbReference type="EMBL" id="PRP78920.1"/>
    </source>
</evidence>
<keyword evidence="2" id="KW-1185">Reference proteome</keyword>
<proteinExistence type="predicted"/>
<protein>
    <submittedName>
        <fullName evidence="1">Uncharacterized protein</fullName>
    </submittedName>
</protein>
<sequence length="73" mass="8797">MFAYLTSSAWDHMRSLWTKLTIYVEGLIPSPPTFHQEYKDYHWEAHQGTPLTVFLDPFDRWTAIQCCWYDHSE</sequence>
<comment type="caution">
    <text evidence="1">The sequence shown here is derived from an EMBL/GenBank/DDBJ whole genome shotgun (WGS) entry which is preliminary data.</text>
</comment>
<reference evidence="1 2" key="1">
    <citation type="journal article" date="2018" name="Genome Biol. Evol.">
        <title>Multiple Roots of Fruiting Body Formation in Amoebozoa.</title>
        <authorList>
            <person name="Hillmann F."/>
            <person name="Forbes G."/>
            <person name="Novohradska S."/>
            <person name="Ferling I."/>
            <person name="Riege K."/>
            <person name="Groth M."/>
            <person name="Westermann M."/>
            <person name="Marz M."/>
            <person name="Spaller T."/>
            <person name="Winckler T."/>
            <person name="Schaap P."/>
            <person name="Glockner G."/>
        </authorList>
    </citation>
    <scope>NUCLEOTIDE SEQUENCE [LARGE SCALE GENOMIC DNA]</scope>
    <source>
        <strain evidence="1 2">Jena</strain>
    </source>
</reference>
<dbReference type="Proteomes" id="UP000241769">
    <property type="component" value="Unassembled WGS sequence"/>
</dbReference>
<organism evidence="1 2">
    <name type="scientific">Planoprotostelium fungivorum</name>
    <dbReference type="NCBI Taxonomy" id="1890364"/>
    <lineage>
        <taxon>Eukaryota</taxon>
        <taxon>Amoebozoa</taxon>
        <taxon>Evosea</taxon>
        <taxon>Variosea</taxon>
        <taxon>Cavosteliida</taxon>
        <taxon>Cavosteliaceae</taxon>
        <taxon>Planoprotostelium</taxon>
    </lineage>
</organism>
<dbReference type="InParanoid" id="A0A2P6N4N2"/>
<dbReference type="EMBL" id="MDYQ01000205">
    <property type="protein sequence ID" value="PRP78920.1"/>
    <property type="molecule type" value="Genomic_DNA"/>
</dbReference>
<dbReference type="AlphaFoldDB" id="A0A2P6N4N2"/>
<evidence type="ECO:0000313" key="2">
    <source>
        <dbReference type="Proteomes" id="UP000241769"/>
    </source>
</evidence>
<gene>
    <name evidence="1" type="ORF">PROFUN_13296</name>
</gene>